<name>A0A9N8H0S9_PRORE</name>
<evidence type="ECO:0000256" key="1">
    <source>
        <dbReference type="SAM" id="MobiDB-lite"/>
    </source>
</evidence>
<dbReference type="EMBL" id="CAHPSF010000003">
    <property type="protein sequence ID" value="CAB5688771.1"/>
    <property type="molecule type" value="Genomic_DNA"/>
</dbReference>
<organism evidence="2 3">
    <name type="scientific">Providencia rettgeri</name>
    <dbReference type="NCBI Taxonomy" id="587"/>
    <lineage>
        <taxon>Bacteria</taxon>
        <taxon>Pseudomonadati</taxon>
        <taxon>Pseudomonadota</taxon>
        <taxon>Gammaproteobacteria</taxon>
        <taxon>Enterobacterales</taxon>
        <taxon>Morganellaceae</taxon>
        <taxon>Providencia</taxon>
    </lineage>
</organism>
<comment type="caution">
    <text evidence="2">The sequence shown here is derived from an EMBL/GenBank/DDBJ whole genome shotgun (WGS) entry which is preliminary data.</text>
</comment>
<dbReference type="AlphaFoldDB" id="A0A9N8H0S9"/>
<feature type="region of interest" description="Disordered" evidence="1">
    <location>
        <begin position="153"/>
        <end position="175"/>
    </location>
</feature>
<accession>A0A9N8H0S9</accession>
<dbReference type="Proteomes" id="UP000834611">
    <property type="component" value="Unassembled WGS sequence"/>
</dbReference>
<reference evidence="2" key="1">
    <citation type="submission" date="2020-05" db="EMBL/GenBank/DDBJ databases">
        <authorList>
            <person name="Delgado-Blas J."/>
        </authorList>
    </citation>
    <scope>NUCLEOTIDE SEQUENCE</scope>
    <source>
        <strain evidence="2">BB1453</strain>
    </source>
</reference>
<protein>
    <submittedName>
        <fullName evidence="2">Uncharacterized protein</fullName>
    </submittedName>
</protein>
<sequence>MSMSSNFSNTAPQRGRMWLRRGLTAGFIFVVFGALLALAFSLLALIDAQTQQLTALEQRVQIIEVKNDWVSDIQWQEDKKTLNSQLVAQSKALSLTSEKITQIDERLNNLAHYSSPSESDAKTEALVLKINRLEEHLTELGQIVQTLSQTTANAPTVTAQPQSPKRQPTATPASAASAGLPFRLAAIEYRSGRTFAVLMPTAANQLRQIQLLTEGQQYQGWTVAQIQPDRVRLQRQGRTVTLRLP</sequence>
<evidence type="ECO:0000313" key="2">
    <source>
        <dbReference type="EMBL" id="CAB5688771.1"/>
    </source>
</evidence>
<proteinExistence type="predicted"/>
<feature type="compositionally biased region" description="Polar residues" evidence="1">
    <location>
        <begin position="153"/>
        <end position="166"/>
    </location>
</feature>
<evidence type="ECO:0000313" key="3">
    <source>
        <dbReference type="Proteomes" id="UP000834611"/>
    </source>
</evidence>
<dbReference type="RefSeq" id="WP_164455053.1">
    <property type="nucleotide sequence ID" value="NZ_AP022372.1"/>
</dbReference>
<gene>
    <name evidence="2" type="ORF">GHA_01759</name>
</gene>